<dbReference type="Gene3D" id="3.40.47.10">
    <property type="match status" value="1"/>
</dbReference>
<dbReference type="GO" id="GO:0004315">
    <property type="term" value="F:3-oxoacyl-[acyl-carrier-protein] synthase activity"/>
    <property type="evidence" value="ECO:0007669"/>
    <property type="project" value="UniProtKB-EC"/>
</dbReference>
<dbReference type="InterPro" id="IPR020841">
    <property type="entry name" value="PKS_Beta-ketoAc_synthase_dom"/>
</dbReference>
<dbReference type="InterPro" id="IPR001227">
    <property type="entry name" value="Ac_transferase_dom_sf"/>
</dbReference>
<comment type="catalytic activity">
    <reaction evidence="15">
        <text>(3R)-hydroxytetradecanoyl-[ACP] = (2E)-tetradecenoyl-[ACP] + H2O</text>
        <dbReference type="Rhea" id="RHEA:41892"/>
        <dbReference type="Rhea" id="RHEA-COMP:9646"/>
        <dbReference type="Rhea" id="RHEA-COMP:9647"/>
        <dbReference type="ChEBI" id="CHEBI:15377"/>
        <dbReference type="ChEBI" id="CHEBI:78474"/>
        <dbReference type="ChEBI" id="CHEBI:78475"/>
    </reaction>
    <physiologicalReaction direction="left-to-right" evidence="15">
        <dbReference type="Rhea" id="RHEA:41893"/>
    </physiologicalReaction>
</comment>
<evidence type="ECO:0000256" key="38">
    <source>
        <dbReference type="ARBA" id="ARBA00048691"/>
    </source>
</evidence>
<keyword evidence="2" id="KW-0596">Phosphopantetheine</keyword>
<keyword evidence="6" id="KW-0521">NADP</keyword>
<dbReference type="InterPro" id="IPR029058">
    <property type="entry name" value="AB_hydrolase_fold"/>
</dbReference>
<keyword evidence="8" id="KW-0511">Multifunctional enzyme</keyword>
<comment type="catalytic activity">
    <reaction evidence="21">
        <text>hexanoyl-[ACP] + malonyl-[ACP] + H(+) = 3-oxooctanoyl-[ACP] + holo-[ACP] + CO2</text>
        <dbReference type="Rhea" id="RHEA:41836"/>
        <dbReference type="Rhea" id="RHEA-COMP:9623"/>
        <dbReference type="Rhea" id="RHEA-COMP:9632"/>
        <dbReference type="Rhea" id="RHEA-COMP:9633"/>
        <dbReference type="Rhea" id="RHEA-COMP:9685"/>
        <dbReference type="ChEBI" id="CHEBI:15378"/>
        <dbReference type="ChEBI" id="CHEBI:16526"/>
        <dbReference type="ChEBI" id="CHEBI:64479"/>
        <dbReference type="ChEBI" id="CHEBI:78449"/>
        <dbReference type="ChEBI" id="CHEBI:78459"/>
        <dbReference type="ChEBI" id="CHEBI:78460"/>
    </reaction>
    <physiologicalReaction direction="left-to-right" evidence="21">
        <dbReference type="Rhea" id="RHEA:41837"/>
    </physiologicalReaction>
</comment>
<evidence type="ECO:0000256" key="39">
    <source>
        <dbReference type="ARBA" id="ARBA00048704"/>
    </source>
</evidence>
<sequence>MPHRIIDPEQFVKKGEDENGVLENTVNNINMSPLEPIAVIGMACAFAGGINSPESLWDVLKSSIDVGKEIPNERFDIDSFTAHLANIYPNVKNDLVRRAYLFDNDVLDQFDSAFFGITDGEAMTMDPCHRLVLEKFIHLIEDAGYTLDQIRGTRTACYIGQYSNDHLLTVSRQKAEAQRRFMGPNMGLFNASSRLAYHFDLHGPNVSLDTACSTSLQAVHLAIQALRNNEAEMAVAGGANTNYSPENFMNSTFVGALSHDGISHSFSADANGFAKGEGIGLILLKKLNAAIADNDHIHCVIRDVLANHDGNQLKTGYTVPSTFGQHLLLSQIYSRNKIDLKEVFYVEAHGTGTQVGDPVEANTLENGSDIPLKLPTYDPIKQHFILILSTKCEQSMKNQMEKFYSWFSTLPKELLDTQEQIFLAHLCRIMLLKRTTSFPYRLSFAFSNSEQFKKQMESYLANNDCSGVIVPKQTAQRLSQPFVNICFVYSGQGPQWWAMGRELYCTEPIFRQWIDKIDTELKLLSDEWTLIDELITKDEHSSRIDDTNIAQPAIFAIQVALTALWLSWGIVPKVIVGHSVGEISAAFVGGRLPLKEAVKVIYYRSRLQHRNTRQGGRMLATSFSVPEAQKLIAGVKDRVAIAAVNSSQSVTLSGDGAVLEEIYDLITTLKPNLFKRWLRVENAFHSQQMEKYDIQKDLITYLADINGYVSNKEATVFDVACSNAVLYSTVSGSRTDKSTVVFNGDYWWENVRNTVQFNNAIESILRDFSCDPIQAFLEISPHPVLSTSLQEIFDENKLSTTPFICHSLKRKENEQQTILSSLGQLFLLFGSNLVDLNKFWSSRYHSKFTTSHYRQENELIFSSLDRLPHYAFNHQTCWYESKDSIFTRRALKVQHHPLLGVRLWHNDASTPTWRNEIILNKTNQFAFLLDHVIQGNIIFPAAGYIEMAIAAVNELSFLLSTQETIQQSTTSITFENIQFLNALVLKEDESVQINTVIKMPFREFSIYSRRHTSQDSIRSKGISGADIAVSFTDEKSLNTYSTNEWVLHATGLINMKTDVSLISSLYKPQTVLDRFRMDSSSLSLALDESKMNDFYTFISRRGFDYGPNFRNIKSLYGKVSEILAEIAIPSLHGPDEDLMQQYYFYPMLLDACFQALLSIIPENGTFVPVSIDKLFVCGGTNKSLIPTLNQTQNVFSYASFNSPLRGITAEEQFTSDLFIFNSSDCFTTEILMMFHGCKIQNIPGVSSSVTSIISPFQKLKENASINNRIKPAEINPLIERFCFKTYWKQSNVMFDSAWLLPDINTLFNANDNGSVQNMIQYGKTQADNEAEQVIDLINELSARYMLISVKQLLNIPSLDDYNVILTQSKLRSLVIPMYYKFLDELLDILQNKGFIERCADINGEHQWKFAATYAEQLSLINEHSNNMLLSQMLKQFPSIKSIPLLNHVCGSNLSQILTGKLDISQLLLGQGNDSLLKECCSVFYESKSRCTFEALTNKLKNSLNEQRRDKTSVIKILECGAGTGDSTIHILGTLLDFANSTDTIIEYTFTDISPAFFSKAQQTFSRILEENNKKNLLQLNYQVFNFDSEPLLPLSVNQNTQNQSQAFQPESFDIIFASNAVHASSNVVIYLSNIRQLLAPVGIIILVEITSAEPFLDLIFGLLPQWWNTNPHDIARKMSKRAIITAEQWVNAFNLCQGFDEVQFVKGFVQSVIIARKSTSLSIINNLPERLQQAWVIFCDNKQEVGMKIADTLHRNYNGNSITLVVSNDTSAYSFNHVKVGTLTMFDDIKHIFQTALSQCHLLNIVFAWPLDLEPMKDNESERVVDENYFTFQHQEEMSCGTFMYIAQAIQAIRNETQLEISPNIFVLTQNGQSTINKSFNPTHSPLIGFARSLVNEYGMHRLKLIDIQGLDHLPMSNIVDKLVKEIDSSVTSSSLNENVQEIVLSFSSSDNDGNVFMQKWIPVYDKIKAETLDKNLAAVDNKFIIPNVDSDSIQFKLEIAPSRFLSDLNWVTCDDLIPFSLKPTEVVVKVHNVGINFRDVLKVRGLYPHIRQFGLDYQQQNANTRDEEFGSDFSGIVVRVGSDVTNLFRIGDKVFGLTSNTGVFKSHIVLNKNEIFPLPSNVTMEQACTVPTPFCTVLYGLRDRAHLKSGQSILIHAGSGAVGLAAIQYCRMIGNVTIICTAGTEEKRKFLKQECGIEHVFNSRDLSFATEVRRVVPNGVNVVLNSLANELLQESLKLLAPLGHFVEIGKRDVFANSKLPLFQLRADCTFHVVDLVMLQKIHPEQCYAFLQEISELCNRGALQPITPVSVFEPSQVKQAFALYNQVSHIGKLVVRLAGSSEQLELKERRLNTKNERKEQDNQMFTDLLCNKGTVLISGGLGGLGIEMSRWMIEEHGVKRIALMTRKNVNELDKDSVQFKEWINLKTIAANYSAHVEVVKADVTVHAQVLKVISEINRSEYPVRGIIHSAVVLHDTFVANMTQETLSMVMRPKIRGAWNLHYATIITSCPLHFFIMLSSLRNHIVNFGQSNYNAGNNFLDALAHYRLHCKHLPALSIDLCAVSGVGTVQRRGDTLMSMLRAEGLELIPTIYVFKIIEQLHLIQRQRQPEIAFSCPIMFTVNWRRVRATNNKLASLTKTVNEYALIEEQEEISKDEKTDFTMDIDTIKHKIHLAVSKLFGALSIDRIDLNTPLVQLVAVELLNWLEKEMRILIPVVELLQGITVTDLSLRVHSKLLSTHSGTVTVDNYNSVATNNEDNVENESQTEANNALAINDEYTGISLIEPLHFSDYKSTLFCVYDITGSSQIFSSFVDKMSMDQNSPSIVAFSASEYEKDKQLVTSIQTIAQEYITQMRRLQPRGPYHLIGYKFGCFIAYEMARQLHRFHQTTVKTMVLIDPDTSVLHEETLNYEVIHKLADKSREQSKTMPQVLPILEQYKHVWSADDNKEQTEHVKRITEISHSLYDAKEDYTMDVAADGSGDKIVDIALMFISSGGDENTKNHTIKNETQQDQTHIWKRILPQLTVRQVRCNHHSLLQAPFVDIIIEFPEYLSYKTVFSKENPVLTSYTSSSVLYN</sequence>
<evidence type="ECO:0000256" key="4">
    <source>
        <dbReference type="ARBA" id="ARBA00022679"/>
    </source>
</evidence>
<dbReference type="InterPro" id="IPR013217">
    <property type="entry name" value="Methyltransf_12"/>
</dbReference>
<comment type="catalytic activity">
    <reaction evidence="41">
        <text>(2E)-octadecenoyl-[ACP] + NADPH + H(+) = octadecanoyl-[ACP] + NADP(+)</text>
        <dbReference type="Rhea" id="RHEA:41928"/>
        <dbReference type="Rhea" id="RHEA-COMP:9655"/>
        <dbReference type="Rhea" id="RHEA-COMP:9656"/>
        <dbReference type="ChEBI" id="CHEBI:15378"/>
        <dbReference type="ChEBI" id="CHEBI:57783"/>
        <dbReference type="ChEBI" id="CHEBI:58349"/>
        <dbReference type="ChEBI" id="CHEBI:78489"/>
        <dbReference type="ChEBI" id="CHEBI:78495"/>
    </reaction>
    <physiologicalReaction direction="left-to-right" evidence="41">
        <dbReference type="Rhea" id="RHEA:41929"/>
    </physiologicalReaction>
</comment>
<evidence type="ECO:0000256" key="46">
    <source>
        <dbReference type="ARBA" id="ARBA00049422"/>
    </source>
</evidence>
<dbReference type="SUPFAM" id="SSF53335">
    <property type="entry name" value="S-adenosyl-L-methionine-dependent methyltransferases"/>
    <property type="match status" value="1"/>
</dbReference>
<comment type="catalytic activity">
    <reaction evidence="20">
        <text>3-oxooctadecanoyl-[ACP] + NADPH + H(+) = (3R)-hydroxyoctadecanoyl-[ACP] + NADP(+)</text>
        <dbReference type="Rhea" id="RHEA:41920"/>
        <dbReference type="Rhea" id="RHEA-COMP:9653"/>
        <dbReference type="Rhea" id="RHEA-COMP:9654"/>
        <dbReference type="ChEBI" id="CHEBI:15378"/>
        <dbReference type="ChEBI" id="CHEBI:57783"/>
        <dbReference type="ChEBI" id="CHEBI:58349"/>
        <dbReference type="ChEBI" id="CHEBI:78487"/>
        <dbReference type="ChEBI" id="CHEBI:78488"/>
    </reaction>
    <physiologicalReaction direction="left-to-right" evidence="20">
        <dbReference type="Rhea" id="RHEA:41921"/>
    </physiologicalReaction>
</comment>
<dbReference type="SMART" id="SM00829">
    <property type="entry name" value="PKS_ER"/>
    <property type="match status" value="1"/>
</dbReference>
<evidence type="ECO:0000256" key="22">
    <source>
        <dbReference type="ARBA" id="ARBA00047400"/>
    </source>
</evidence>
<evidence type="ECO:0000256" key="24">
    <source>
        <dbReference type="ARBA" id="ARBA00047451"/>
    </source>
</evidence>
<dbReference type="InterPro" id="IPR013968">
    <property type="entry name" value="PKS_KR"/>
</dbReference>
<dbReference type="CDD" id="cd02440">
    <property type="entry name" value="AdoMet_MTases"/>
    <property type="match status" value="1"/>
</dbReference>
<dbReference type="InterPro" id="IPR029063">
    <property type="entry name" value="SAM-dependent_MTases_sf"/>
</dbReference>
<dbReference type="InterPro" id="IPR014043">
    <property type="entry name" value="Acyl_transferase_dom"/>
</dbReference>
<evidence type="ECO:0000256" key="44">
    <source>
        <dbReference type="ARBA" id="ARBA00049263"/>
    </source>
</evidence>
<dbReference type="GO" id="GO:0016297">
    <property type="term" value="F:fatty acyl-[ACP] hydrolase activity"/>
    <property type="evidence" value="ECO:0007669"/>
    <property type="project" value="UniProtKB-EC"/>
</dbReference>
<dbReference type="InterPro" id="IPR001031">
    <property type="entry name" value="Thioesterase"/>
</dbReference>
<dbReference type="InterPro" id="IPR013149">
    <property type="entry name" value="ADH-like_C"/>
</dbReference>
<dbReference type="CDD" id="cd05195">
    <property type="entry name" value="enoyl_red"/>
    <property type="match status" value="1"/>
</dbReference>
<evidence type="ECO:0000256" key="49">
    <source>
        <dbReference type="ARBA" id="ARBA00049533"/>
    </source>
</evidence>
<evidence type="ECO:0000256" key="28">
    <source>
        <dbReference type="ARBA" id="ARBA00047897"/>
    </source>
</evidence>
<dbReference type="Gene3D" id="3.10.129.10">
    <property type="entry name" value="Hotdog Thioesterase"/>
    <property type="match status" value="1"/>
</dbReference>
<comment type="catalytic activity">
    <reaction evidence="11">
        <text>(3R)-hydroxydodecanoyl-[ACP] = (2E)-dodecenoyl-[ACP] + H2O</text>
        <dbReference type="Rhea" id="RHEA:41876"/>
        <dbReference type="Rhea" id="RHEA-COMP:9642"/>
        <dbReference type="Rhea" id="RHEA-COMP:9643"/>
        <dbReference type="ChEBI" id="CHEBI:15377"/>
        <dbReference type="ChEBI" id="CHEBI:78470"/>
        <dbReference type="ChEBI" id="CHEBI:78472"/>
    </reaction>
    <physiologicalReaction direction="left-to-right" evidence="11">
        <dbReference type="Rhea" id="RHEA:41877"/>
    </physiologicalReaction>
</comment>
<evidence type="ECO:0000256" key="2">
    <source>
        <dbReference type="ARBA" id="ARBA00022450"/>
    </source>
</evidence>
<dbReference type="Pfam" id="PF14765">
    <property type="entry name" value="PS-DH"/>
    <property type="match status" value="1"/>
</dbReference>
<dbReference type="PROSITE" id="PS52019">
    <property type="entry name" value="PKS_MFAS_DH"/>
    <property type="match status" value="1"/>
</dbReference>
<comment type="catalytic activity">
    <reaction evidence="47">
        <text>butanoyl-[ACP] + malonyl-[ACP] + H(+) = 3-oxohexanoyl-[ACP] + holo-[ACP] + CO2</text>
        <dbReference type="Rhea" id="RHEA:41820"/>
        <dbReference type="Rhea" id="RHEA-COMP:9623"/>
        <dbReference type="Rhea" id="RHEA-COMP:9628"/>
        <dbReference type="Rhea" id="RHEA-COMP:9629"/>
        <dbReference type="Rhea" id="RHEA-COMP:9685"/>
        <dbReference type="ChEBI" id="CHEBI:15378"/>
        <dbReference type="ChEBI" id="CHEBI:16526"/>
        <dbReference type="ChEBI" id="CHEBI:64479"/>
        <dbReference type="ChEBI" id="CHEBI:78449"/>
        <dbReference type="ChEBI" id="CHEBI:78454"/>
        <dbReference type="ChEBI" id="CHEBI:78456"/>
    </reaction>
    <physiologicalReaction direction="left-to-right" evidence="47">
        <dbReference type="Rhea" id="RHEA:41821"/>
    </physiologicalReaction>
</comment>
<comment type="catalytic activity">
    <reaction evidence="29">
        <text>3-oxobutanoyl-[ACP] + NADPH + H(+) = (3R)-hydroxybutanoyl-[ACP] + NADP(+)</text>
        <dbReference type="Rhea" id="RHEA:41804"/>
        <dbReference type="Rhea" id="RHEA-COMP:9625"/>
        <dbReference type="Rhea" id="RHEA-COMP:9626"/>
        <dbReference type="ChEBI" id="CHEBI:15378"/>
        <dbReference type="ChEBI" id="CHEBI:57783"/>
        <dbReference type="ChEBI" id="CHEBI:58349"/>
        <dbReference type="ChEBI" id="CHEBI:78450"/>
        <dbReference type="ChEBI" id="CHEBI:78451"/>
    </reaction>
    <physiologicalReaction direction="left-to-right" evidence="29">
        <dbReference type="Rhea" id="RHEA:41805"/>
    </physiologicalReaction>
</comment>
<dbReference type="InterPro" id="IPR011032">
    <property type="entry name" value="GroES-like_sf"/>
</dbReference>
<comment type="catalytic activity">
    <reaction evidence="10">
        <text>(3R)-hydroxyoctanoyl-[ACP] = (2E)-octenoyl-[ACP] + H2O</text>
        <dbReference type="Rhea" id="RHEA:41844"/>
        <dbReference type="Rhea" id="RHEA-COMP:9634"/>
        <dbReference type="Rhea" id="RHEA-COMP:9635"/>
        <dbReference type="ChEBI" id="CHEBI:15377"/>
        <dbReference type="ChEBI" id="CHEBI:78461"/>
        <dbReference type="ChEBI" id="CHEBI:78462"/>
    </reaction>
    <physiologicalReaction direction="left-to-right" evidence="10">
        <dbReference type="Rhea" id="RHEA:41845"/>
    </physiologicalReaction>
</comment>
<comment type="catalytic activity">
    <reaction evidence="42">
        <text>decanoyl-[ACP] + malonyl-[ACP] + H(+) = 3-oxododecanoyl-[ACP] + holo-[ACP] + CO2</text>
        <dbReference type="Rhea" id="RHEA:41868"/>
        <dbReference type="Rhea" id="RHEA-COMP:9623"/>
        <dbReference type="Rhea" id="RHEA-COMP:9640"/>
        <dbReference type="Rhea" id="RHEA-COMP:9641"/>
        <dbReference type="Rhea" id="RHEA-COMP:9685"/>
        <dbReference type="ChEBI" id="CHEBI:15378"/>
        <dbReference type="ChEBI" id="CHEBI:16526"/>
        <dbReference type="ChEBI" id="CHEBI:64479"/>
        <dbReference type="ChEBI" id="CHEBI:78449"/>
        <dbReference type="ChEBI" id="CHEBI:78468"/>
        <dbReference type="ChEBI" id="CHEBI:78469"/>
    </reaction>
    <physiologicalReaction direction="left-to-right" evidence="42">
        <dbReference type="Rhea" id="RHEA:41869"/>
    </physiologicalReaction>
</comment>
<dbReference type="Gene3D" id="3.30.70.3290">
    <property type="match status" value="1"/>
</dbReference>
<feature type="region of interest" description="C-terminal hotdog fold" evidence="50">
    <location>
        <begin position="1085"/>
        <end position="1248"/>
    </location>
</feature>
<dbReference type="Gene3D" id="3.10.129.120">
    <property type="match status" value="1"/>
</dbReference>
<comment type="catalytic activity">
    <reaction evidence="37">
        <text>a 2,3-saturated acyl-[ACP] + NADP(+) = a (2E)-enoyl-[ACP] + NADPH + H(+)</text>
        <dbReference type="Rhea" id="RHEA:22564"/>
        <dbReference type="Rhea" id="RHEA-COMP:9925"/>
        <dbReference type="Rhea" id="RHEA-COMP:9926"/>
        <dbReference type="ChEBI" id="CHEBI:15378"/>
        <dbReference type="ChEBI" id="CHEBI:57783"/>
        <dbReference type="ChEBI" id="CHEBI:58349"/>
        <dbReference type="ChEBI" id="CHEBI:78784"/>
        <dbReference type="ChEBI" id="CHEBI:78785"/>
        <dbReference type="EC" id="1.3.1.39"/>
    </reaction>
    <physiologicalReaction direction="right-to-left" evidence="37">
        <dbReference type="Rhea" id="RHEA:22566"/>
    </physiologicalReaction>
</comment>
<dbReference type="InterPro" id="IPR016039">
    <property type="entry name" value="Thiolase-like"/>
</dbReference>
<comment type="catalytic activity">
    <reaction evidence="44">
        <text>3-oxododecanoyl-[ACP] + NADPH + H(+) = (3R)-hydroxydodecanoyl-[ACP] + NADP(+)</text>
        <dbReference type="Rhea" id="RHEA:41872"/>
        <dbReference type="Rhea" id="RHEA-COMP:9641"/>
        <dbReference type="Rhea" id="RHEA-COMP:9642"/>
        <dbReference type="ChEBI" id="CHEBI:15378"/>
        <dbReference type="ChEBI" id="CHEBI:57783"/>
        <dbReference type="ChEBI" id="CHEBI:58349"/>
        <dbReference type="ChEBI" id="CHEBI:78469"/>
        <dbReference type="ChEBI" id="CHEBI:78470"/>
    </reaction>
    <physiologicalReaction direction="left-to-right" evidence="44">
        <dbReference type="Rhea" id="RHEA:41873"/>
    </physiologicalReaction>
</comment>
<dbReference type="PROSITE" id="PS00606">
    <property type="entry name" value="KS3_1"/>
    <property type="match status" value="1"/>
</dbReference>
<evidence type="ECO:0000256" key="27">
    <source>
        <dbReference type="ARBA" id="ARBA00047810"/>
    </source>
</evidence>
<evidence type="ECO:0000256" key="3">
    <source>
        <dbReference type="ARBA" id="ARBA00022553"/>
    </source>
</evidence>
<dbReference type="Gene3D" id="3.40.50.150">
    <property type="entry name" value="Vaccinia Virus protein VP39"/>
    <property type="match status" value="1"/>
</dbReference>
<dbReference type="Pfam" id="PF08242">
    <property type="entry name" value="Methyltransf_12"/>
    <property type="match status" value="1"/>
</dbReference>
<comment type="catalytic activity">
    <reaction evidence="46">
        <text>3-oxooctanoyl-[ACP] + NADPH + H(+) = (3R)-hydroxyoctanoyl-[ACP] + NADP(+)</text>
        <dbReference type="Rhea" id="RHEA:41840"/>
        <dbReference type="Rhea" id="RHEA-COMP:9633"/>
        <dbReference type="Rhea" id="RHEA-COMP:9634"/>
        <dbReference type="ChEBI" id="CHEBI:15378"/>
        <dbReference type="ChEBI" id="CHEBI:57783"/>
        <dbReference type="ChEBI" id="CHEBI:58349"/>
        <dbReference type="ChEBI" id="CHEBI:78460"/>
        <dbReference type="ChEBI" id="CHEBI:78461"/>
    </reaction>
    <physiologicalReaction direction="left-to-right" evidence="46">
        <dbReference type="Rhea" id="RHEA:41841"/>
    </physiologicalReaction>
</comment>
<reference evidence="53" key="1">
    <citation type="submission" date="2021-02" db="EMBL/GenBank/DDBJ databases">
        <authorList>
            <person name="Nowell W R."/>
        </authorList>
    </citation>
    <scope>NUCLEOTIDE SEQUENCE</scope>
</reference>
<evidence type="ECO:0000256" key="15">
    <source>
        <dbReference type="ARBA" id="ARBA00023398"/>
    </source>
</evidence>
<evidence type="ECO:0000256" key="7">
    <source>
        <dbReference type="ARBA" id="ARBA00022898"/>
    </source>
</evidence>
<evidence type="ECO:0000256" key="14">
    <source>
        <dbReference type="ARBA" id="ARBA00023394"/>
    </source>
</evidence>
<dbReference type="GO" id="GO:0006633">
    <property type="term" value="P:fatty acid biosynthetic process"/>
    <property type="evidence" value="ECO:0007669"/>
    <property type="project" value="InterPro"/>
</dbReference>
<dbReference type="GO" id="GO:0004316">
    <property type="term" value="F:3-oxoacyl-[acyl-carrier-protein] reductase (NADPH) activity"/>
    <property type="evidence" value="ECO:0007669"/>
    <property type="project" value="UniProtKB-EC"/>
</dbReference>
<dbReference type="SMART" id="SM00822">
    <property type="entry name" value="PKS_KR"/>
    <property type="match status" value="1"/>
</dbReference>
<evidence type="ECO:0000313" key="54">
    <source>
        <dbReference type="EMBL" id="CAF3559237.1"/>
    </source>
</evidence>
<dbReference type="InterPro" id="IPR016035">
    <property type="entry name" value="Acyl_Trfase/lysoPLipase"/>
</dbReference>
<evidence type="ECO:0000256" key="47">
    <source>
        <dbReference type="ARBA" id="ARBA00049449"/>
    </source>
</evidence>
<comment type="catalytic activity">
    <reaction evidence="24">
        <text>tetradecanoyl-[ACP] + malonyl-[ACP] + H(+) = 3-oxohexadecanoyl-[ACP] + holo-[ACP] + CO2</text>
        <dbReference type="Rhea" id="RHEA:41900"/>
        <dbReference type="Rhea" id="RHEA-COMP:9623"/>
        <dbReference type="Rhea" id="RHEA-COMP:9648"/>
        <dbReference type="Rhea" id="RHEA-COMP:9649"/>
        <dbReference type="Rhea" id="RHEA-COMP:9685"/>
        <dbReference type="ChEBI" id="CHEBI:15378"/>
        <dbReference type="ChEBI" id="CHEBI:16526"/>
        <dbReference type="ChEBI" id="CHEBI:64479"/>
        <dbReference type="ChEBI" id="CHEBI:78449"/>
        <dbReference type="ChEBI" id="CHEBI:78477"/>
        <dbReference type="ChEBI" id="CHEBI:78478"/>
    </reaction>
    <physiologicalReaction direction="left-to-right" evidence="24">
        <dbReference type="Rhea" id="RHEA:41901"/>
    </physiologicalReaction>
</comment>
<evidence type="ECO:0000256" key="45">
    <source>
        <dbReference type="ARBA" id="ARBA00049414"/>
    </source>
</evidence>
<evidence type="ECO:0000256" key="26">
    <source>
        <dbReference type="ARBA" id="ARBA00047578"/>
    </source>
</evidence>
<comment type="catalytic activity">
    <reaction evidence="26">
        <text>dodecanoyl-[ACP] + malonyl-[ACP] + H(+) = 3-oxotetradecanoyl-[ACP] + holo-[ACP] + CO2</text>
        <dbReference type="Rhea" id="RHEA:41884"/>
        <dbReference type="Rhea" id="RHEA-COMP:9623"/>
        <dbReference type="Rhea" id="RHEA-COMP:9644"/>
        <dbReference type="Rhea" id="RHEA-COMP:9645"/>
        <dbReference type="Rhea" id="RHEA-COMP:9685"/>
        <dbReference type="ChEBI" id="CHEBI:15378"/>
        <dbReference type="ChEBI" id="CHEBI:16526"/>
        <dbReference type="ChEBI" id="CHEBI:64479"/>
        <dbReference type="ChEBI" id="CHEBI:65264"/>
        <dbReference type="ChEBI" id="CHEBI:78449"/>
        <dbReference type="ChEBI" id="CHEBI:78473"/>
    </reaction>
    <physiologicalReaction direction="left-to-right" evidence="26">
        <dbReference type="Rhea" id="RHEA:41885"/>
    </physiologicalReaction>
</comment>
<dbReference type="Pfam" id="PF08659">
    <property type="entry name" value="KR"/>
    <property type="match status" value="1"/>
</dbReference>
<comment type="catalytic activity">
    <reaction evidence="13">
        <text>(3R)-hydroxydecanoyl-[ACP] = (2E)-decenoyl-[ACP] + H2O</text>
        <dbReference type="Rhea" id="RHEA:41860"/>
        <dbReference type="Rhea" id="RHEA-COMP:9638"/>
        <dbReference type="Rhea" id="RHEA-COMP:9639"/>
        <dbReference type="ChEBI" id="CHEBI:15377"/>
        <dbReference type="ChEBI" id="CHEBI:78466"/>
        <dbReference type="ChEBI" id="CHEBI:78467"/>
    </reaction>
    <physiologicalReaction direction="left-to-right" evidence="13">
        <dbReference type="Rhea" id="RHEA:41861"/>
    </physiologicalReaction>
</comment>
<evidence type="ECO:0000259" key="51">
    <source>
        <dbReference type="PROSITE" id="PS52004"/>
    </source>
</evidence>
<evidence type="ECO:0000256" key="23">
    <source>
        <dbReference type="ARBA" id="ARBA00047440"/>
    </source>
</evidence>
<evidence type="ECO:0000256" key="35">
    <source>
        <dbReference type="ARBA" id="ARBA00048506"/>
    </source>
</evidence>
<evidence type="ECO:0000256" key="11">
    <source>
        <dbReference type="ARBA" id="ARBA00023351"/>
    </source>
</evidence>
<comment type="function">
    <text evidence="19">Fatty acid synthetase is a multifunctional enzyme that catalyzes the de novo biosynthesis of long-chain saturated fatty acids starting from acetyl-CoA and malonyl-CoA in the presence of NADPH. This multifunctional protein contains 7 catalytic activities and a site for the binding of the prosthetic group 4'-phosphopantetheine of the acyl carrier protein ([ACP]) domain.</text>
</comment>
<evidence type="ECO:0000313" key="53">
    <source>
        <dbReference type="EMBL" id="CAF0777920.1"/>
    </source>
</evidence>
<evidence type="ECO:0000256" key="5">
    <source>
        <dbReference type="ARBA" id="ARBA00022799"/>
    </source>
</evidence>
<dbReference type="InterPro" id="IPR050444">
    <property type="entry name" value="Polyketide_Synthase"/>
</dbReference>
<name>A0A8S2CZC0_9BILA</name>
<comment type="catalytic activity">
    <reaction evidence="17">
        <text>(3R)-hydroxyhexadecanoyl-[ACP] = (2E)-hexadecenoyl-[ACP] + H2O</text>
        <dbReference type="Rhea" id="RHEA:41908"/>
        <dbReference type="Rhea" id="RHEA-COMP:9650"/>
        <dbReference type="Rhea" id="RHEA-COMP:9651"/>
        <dbReference type="ChEBI" id="CHEBI:15377"/>
        <dbReference type="ChEBI" id="CHEBI:78480"/>
        <dbReference type="ChEBI" id="CHEBI:78481"/>
    </reaction>
    <physiologicalReaction direction="left-to-right" evidence="17">
        <dbReference type="Rhea" id="RHEA:41909"/>
    </physiologicalReaction>
</comment>
<evidence type="ECO:0000256" key="29">
    <source>
        <dbReference type="ARBA" id="ARBA00047953"/>
    </source>
</evidence>
<keyword evidence="5" id="KW-0702">S-nitrosylation</keyword>
<evidence type="ECO:0000256" key="41">
    <source>
        <dbReference type="ARBA" id="ARBA00049019"/>
    </source>
</evidence>
<comment type="catalytic activity">
    <reaction evidence="22">
        <text>a (3R)-hydroxyacyl-[ACP] + NADP(+) = a 3-oxoacyl-[ACP] + NADPH + H(+)</text>
        <dbReference type="Rhea" id="RHEA:17397"/>
        <dbReference type="Rhea" id="RHEA-COMP:9916"/>
        <dbReference type="Rhea" id="RHEA-COMP:9945"/>
        <dbReference type="ChEBI" id="CHEBI:15378"/>
        <dbReference type="ChEBI" id="CHEBI:57783"/>
        <dbReference type="ChEBI" id="CHEBI:58349"/>
        <dbReference type="ChEBI" id="CHEBI:78776"/>
        <dbReference type="ChEBI" id="CHEBI:78827"/>
        <dbReference type="EC" id="1.1.1.100"/>
    </reaction>
    <physiologicalReaction direction="right-to-left" evidence="22">
        <dbReference type="Rhea" id="RHEA:17399"/>
    </physiologicalReaction>
</comment>
<comment type="catalytic activity">
    <reaction evidence="25">
        <text>(2E)-butenoyl-[ACP] + NADPH + H(+) = butanoyl-[ACP] + NADP(+)</text>
        <dbReference type="Rhea" id="RHEA:41812"/>
        <dbReference type="Rhea" id="RHEA-COMP:9627"/>
        <dbReference type="Rhea" id="RHEA-COMP:9628"/>
        <dbReference type="ChEBI" id="CHEBI:15378"/>
        <dbReference type="ChEBI" id="CHEBI:57783"/>
        <dbReference type="ChEBI" id="CHEBI:58349"/>
        <dbReference type="ChEBI" id="CHEBI:78453"/>
        <dbReference type="ChEBI" id="CHEBI:78454"/>
    </reaction>
    <physiologicalReaction direction="left-to-right" evidence="25">
        <dbReference type="Rhea" id="RHEA:41813"/>
    </physiologicalReaction>
</comment>
<dbReference type="SUPFAM" id="SSF55048">
    <property type="entry name" value="Probable ACP-binding domain of malonyl-CoA ACP transacylase"/>
    <property type="match status" value="1"/>
</dbReference>
<evidence type="ECO:0000256" key="8">
    <source>
        <dbReference type="ARBA" id="ARBA00023268"/>
    </source>
</evidence>
<evidence type="ECO:0000256" key="18">
    <source>
        <dbReference type="ARBA" id="ARBA00023402"/>
    </source>
</evidence>
<comment type="catalytic activity">
    <reaction evidence="38">
        <text>holo-[ACP] + acetyl-CoA = acetyl-[ACP] + CoA</text>
        <dbReference type="Rhea" id="RHEA:41788"/>
        <dbReference type="Rhea" id="RHEA-COMP:9621"/>
        <dbReference type="Rhea" id="RHEA-COMP:9685"/>
        <dbReference type="ChEBI" id="CHEBI:57287"/>
        <dbReference type="ChEBI" id="CHEBI:57288"/>
        <dbReference type="ChEBI" id="CHEBI:64479"/>
        <dbReference type="ChEBI" id="CHEBI:78446"/>
        <dbReference type="EC" id="2.3.1.38"/>
    </reaction>
    <physiologicalReaction direction="left-to-right" evidence="38">
        <dbReference type="Rhea" id="RHEA:41789"/>
    </physiologicalReaction>
</comment>
<comment type="catalytic activity">
    <reaction evidence="39">
        <text>hexadecanoyl-[ACP] + H2O = hexadecanoate + holo-[ACP] + H(+)</text>
        <dbReference type="Rhea" id="RHEA:41932"/>
        <dbReference type="Rhea" id="RHEA-COMP:9652"/>
        <dbReference type="Rhea" id="RHEA-COMP:9685"/>
        <dbReference type="ChEBI" id="CHEBI:7896"/>
        <dbReference type="ChEBI" id="CHEBI:15377"/>
        <dbReference type="ChEBI" id="CHEBI:15378"/>
        <dbReference type="ChEBI" id="CHEBI:64479"/>
        <dbReference type="ChEBI" id="CHEBI:78483"/>
        <dbReference type="EC" id="3.1.2.14"/>
    </reaction>
    <physiologicalReaction direction="left-to-right" evidence="39">
        <dbReference type="Rhea" id="RHEA:41933"/>
    </physiologicalReaction>
</comment>
<dbReference type="InterPro" id="IPR014031">
    <property type="entry name" value="Ketoacyl_synth_C"/>
</dbReference>
<dbReference type="InterPro" id="IPR036736">
    <property type="entry name" value="ACP-like_sf"/>
</dbReference>
<dbReference type="InterPro" id="IPR057326">
    <property type="entry name" value="KR_dom"/>
</dbReference>
<comment type="catalytic activity">
    <reaction evidence="16">
        <text>(3R)-hydroxyoctadecanoyl-[ACP] = (2E)-octadecenoyl-[ACP] + H2O</text>
        <dbReference type="Rhea" id="RHEA:41924"/>
        <dbReference type="Rhea" id="RHEA-COMP:9654"/>
        <dbReference type="Rhea" id="RHEA-COMP:9655"/>
        <dbReference type="ChEBI" id="CHEBI:15377"/>
        <dbReference type="ChEBI" id="CHEBI:78488"/>
        <dbReference type="ChEBI" id="CHEBI:78489"/>
    </reaction>
    <physiologicalReaction direction="left-to-right" evidence="16">
        <dbReference type="Rhea" id="RHEA:41925"/>
    </physiologicalReaction>
</comment>
<dbReference type="SMART" id="SM00825">
    <property type="entry name" value="PKS_KS"/>
    <property type="match status" value="1"/>
</dbReference>
<feature type="active site" description="Proton donor; for dehydratase activity" evidence="50">
    <location>
        <position position="1150"/>
    </location>
</feature>
<dbReference type="GO" id="GO:0004313">
    <property type="term" value="F:[acyl-carrier-protein] S-acetyltransferase activity"/>
    <property type="evidence" value="ECO:0007669"/>
    <property type="project" value="UniProtKB-EC"/>
</dbReference>
<comment type="catalytic activity">
    <reaction evidence="23">
        <text>3-oxodecanoyl-[ACP] + NADPH + H(+) = (3R)-hydroxydecanoyl-[ACP] + NADP(+)</text>
        <dbReference type="Rhea" id="RHEA:41856"/>
        <dbReference type="Rhea" id="RHEA-COMP:9637"/>
        <dbReference type="Rhea" id="RHEA-COMP:9638"/>
        <dbReference type="ChEBI" id="CHEBI:15378"/>
        <dbReference type="ChEBI" id="CHEBI:57783"/>
        <dbReference type="ChEBI" id="CHEBI:58349"/>
        <dbReference type="ChEBI" id="CHEBI:78464"/>
        <dbReference type="ChEBI" id="CHEBI:78466"/>
    </reaction>
    <physiologicalReaction direction="left-to-right" evidence="23">
        <dbReference type="Rhea" id="RHEA:41857"/>
    </physiologicalReaction>
</comment>
<comment type="catalytic activity">
    <reaction evidence="12">
        <text>(3R)-hydroxyhexanoyl-[ACP] = (2E)-hexenoyl-[ACP] + H2O</text>
        <dbReference type="Rhea" id="RHEA:41828"/>
        <dbReference type="Rhea" id="RHEA-COMP:9630"/>
        <dbReference type="Rhea" id="RHEA-COMP:9631"/>
        <dbReference type="ChEBI" id="CHEBI:15377"/>
        <dbReference type="ChEBI" id="CHEBI:78457"/>
        <dbReference type="ChEBI" id="CHEBI:78458"/>
    </reaction>
    <physiologicalReaction direction="left-to-right" evidence="12">
        <dbReference type="Rhea" id="RHEA:41829"/>
    </physiologicalReaction>
</comment>
<evidence type="ECO:0000256" key="42">
    <source>
        <dbReference type="ARBA" id="ARBA00049109"/>
    </source>
</evidence>
<organism evidence="53 55">
    <name type="scientific">Didymodactylos carnosus</name>
    <dbReference type="NCBI Taxonomy" id="1234261"/>
    <lineage>
        <taxon>Eukaryota</taxon>
        <taxon>Metazoa</taxon>
        <taxon>Spiralia</taxon>
        <taxon>Gnathifera</taxon>
        <taxon>Rotifera</taxon>
        <taxon>Eurotatoria</taxon>
        <taxon>Bdelloidea</taxon>
        <taxon>Philodinida</taxon>
        <taxon>Philodinidae</taxon>
        <taxon>Didymodactylos</taxon>
    </lineage>
</organism>
<dbReference type="Pfam" id="PF00109">
    <property type="entry name" value="ketoacyl-synt"/>
    <property type="match status" value="1"/>
</dbReference>
<dbReference type="Pfam" id="PF00107">
    <property type="entry name" value="ADH_zinc_N"/>
    <property type="match status" value="1"/>
</dbReference>
<dbReference type="Pfam" id="PF00975">
    <property type="entry name" value="Thioesterase"/>
    <property type="match status" value="1"/>
</dbReference>
<evidence type="ECO:0000256" key="31">
    <source>
        <dbReference type="ARBA" id="ARBA00048051"/>
    </source>
</evidence>
<evidence type="ECO:0000256" key="19">
    <source>
        <dbReference type="ARBA" id="ARBA00023442"/>
    </source>
</evidence>
<evidence type="ECO:0000256" key="20">
    <source>
        <dbReference type="ARBA" id="ARBA00047300"/>
    </source>
</evidence>
<dbReference type="InterPro" id="IPR049551">
    <property type="entry name" value="PKS_DH_C"/>
</dbReference>
<dbReference type="Pfam" id="PF02801">
    <property type="entry name" value="Ketoacyl-synt_C"/>
    <property type="match status" value="1"/>
</dbReference>
<dbReference type="Pfam" id="PF00698">
    <property type="entry name" value="Acyl_transf_1"/>
    <property type="match status" value="1"/>
</dbReference>
<dbReference type="SMART" id="SM00827">
    <property type="entry name" value="PKS_AT"/>
    <property type="match status" value="1"/>
</dbReference>
<evidence type="ECO:0000256" key="30">
    <source>
        <dbReference type="ARBA" id="ARBA00047961"/>
    </source>
</evidence>
<dbReference type="SMART" id="SM00826">
    <property type="entry name" value="PKS_DH"/>
    <property type="match status" value="1"/>
</dbReference>
<evidence type="ECO:0000256" key="21">
    <source>
        <dbReference type="ARBA" id="ARBA00047394"/>
    </source>
</evidence>
<dbReference type="InterPro" id="IPR020807">
    <property type="entry name" value="PKS_DH"/>
</dbReference>
<dbReference type="CDD" id="cd00833">
    <property type="entry name" value="PKS"/>
    <property type="match status" value="1"/>
</dbReference>
<comment type="catalytic activity">
    <reaction evidence="18">
        <text>(3R)-hydroxybutanoyl-[ACP] = (2E)-butenoyl-[ACP] + H2O</text>
        <dbReference type="Rhea" id="RHEA:41808"/>
        <dbReference type="Rhea" id="RHEA-COMP:9626"/>
        <dbReference type="Rhea" id="RHEA-COMP:9627"/>
        <dbReference type="ChEBI" id="CHEBI:15377"/>
        <dbReference type="ChEBI" id="CHEBI:78451"/>
        <dbReference type="ChEBI" id="CHEBI:78453"/>
    </reaction>
    <physiologicalReaction direction="left-to-right" evidence="18">
        <dbReference type="Rhea" id="RHEA:41809"/>
    </physiologicalReaction>
</comment>
<dbReference type="InterPro" id="IPR016036">
    <property type="entry name" value="Malonyl_transacylase_ACP-bd"/>
</dbReference>
<keyword evidence="4" id="KW-0808">Transferase</keyword>
<comment type="catalytic activity">
    <reaction evidence="14">
        <text>a (3R)-hydroxyacyl-[ACP] = a (2E)-enoyl-[ACP] + H2O</text>
        <dbReference type="Rhea" id="RHEA:13097"/>
        <dbReference type="Rhea" id="RHEA-COMP:9925"/>
        <dbReference type="Rhea" id="RHEA-COMP:9945"/>
        <dbReference type="ChEBI" id="CHEBI:15377"/>
        <dbReference type="ChEBI" id="CHEBI:78784"/>
        <dbReference type="ChEBI" id="CHEBI:78827"/>
        <dbReference type="EC" id="4.2.1.59"/>
    </reaction>
    <physiologicalReaction direction="left-to-right" evidence="14">
        <dbReference type="Rhea" id="RHEA:13098"/>
    </physiologicalReaction>
</comment>
<evidence type="ECO:0000256" key="9">
    <source>
        <dbReference type="ARBA" id="ARBA00023315"/>
    </source>
</evidence>
<dbReference type="Gene3D" id="3.40.50.720">
    <property type="entry name" value="NAD(P)-binding Rossmann-like Domain"/>
    <property type="match status" value="2"/>
</dbReference>
<evidence type="ECO:0000256" key="34">
    <source>
        <dbReference type="ARBA" id="ARBA00048420"/>
    </source>
</evidence>
<keyword evidence="9" id="KW-0012">Acyltransferase</keyword>
<comment type="catalytic activity">
    <reaction evidence="31">
        <text>hexadecanoyl-[ACP] + malonyl-[ACP] + H(+) = 3-oxooctadecanoyl-[ACP] + holo-[ACP] + CO2</text>
        <dbReference type="Rhea" id="RHEA:41916"/>
        <dbReference type="Rhea" id="RHEA-COMP:9623"/>
        <dbReference type="Rhea" id="RHEA-COMP:9652"/>
        <dbReference type="Rhea" id="RHEA-COMP:9653"/>
        <dbReference type="Rhea" id="RHEA-COMP:9685"/>
        <dbReference type="ChEBI" id="CHEBI:15378"/>
        <dbReference type="ChEBI" id="CHEBI:16526"/>
        <dbReference type="ChEBI" id="CHEBI:64479"/>
        <dbReference type="ChEBI" id="CHEBI:78449"/>
        <dbReference type="ChEBI" id="CHEBI:78483"/>
        <dbReference type="ChEBI" id="CHEBI:78487"/>
    </reaction>
    <physiologicalReaction direction="left-to-right" evidence="31">
        <dbReference type="Rhea" id="RHEA:41917"/>
    </physiologicalReaction>
</comment>
<dbReference type="PANTHER" id="PTHR45681:SF6">
    <property type="entry name" value="POLYKETIDE SYNTHASE 37"/>
    <property type="match status" value="1"/>
</dbReference>
<evidence type="ECO:0000256" key="40">
    <source>
        <dbReference type="ARBA" id="ARBA00048935"/>
    </source>
</evidence>
<feature type="domain" description="Ketosynthase family 3 (KS3)" evidence="51">
    <location>
        <begin position="34"/>
        <end position="472"/>
    </location>
</feature>
<comment type="catalytic activity">
    <reaction evidence="34">
        <text>(2E)-octenoyl-[ACP] + NADPH + H(+) = octanoyl-[ACP] + NADP(+)</text>
        <dbReference type="Rhea" id="RHEA:41848"/>
        <dbReference type="Rhea" id="RHEA-COMP:9635"/>
        <dbReference type="Rhea" id="RHEA-COMP:9636"/>
        <dbReference type="ChEBI" id="CHEBI:15378"/>
        <dbReference type="ChEBI" id="CHEBI:57783"/>
        <dbReference type="ChEBI" id="CHEBI:58349"/>
        <dbReference type="ChEBI" id="CHEBI:78462"/>
        <dbReference type="ChEBI" id="CHEBI:78463"/>
    </reaction>
    <physiologicalReaction direction="left-to-right" evidence="34">
        <dbReference type="Rhea" id="RHEA:41849"/>
    </physiologicalReaction>
</comment>
<evidence type="ECO:0000256" key="32">
    <source>
        <dbReference type="ARBA" id="ARBA00048281"/>
    </source>
</evidence>
<proteinExistence type="predicted"/>
<keyword evidence="7" id="KW-0663">Pyridoxal phosphate</keyword>
<comment type="catalytic activity">
    <reaction evidence="33">
        <text>tetradecanoyl-[ACP] + H2O = tetradecanoate + holo-[ACP] + H(+)</text>
        <dbReference type="Rhea" id="RHEA:30123"/>
        <dbReference type="Rhea" id="RHEA-COMP:9648"/>
        <dbReference type="Rhea" id="RHEA-COMP:9685"/>
        <dbReference type="ChEBI" id="CHEBI:15377"/>
        <dbReference type="ChEBI" id="CHEBI:15378"/>
        <dbReference type="ChEBI" id="CHEBI:30807"/>
        <dbReference type="ChEBI" id="CHEBI:64479"/>
        <dbReference type="ChEBI" id="CHEBI:78477"/>
        <dbReference type="EC" id="3.1.2.14"/>
    </reaction>
    <physiologicalReaction direction="left-to-right" evidence="33">
        <dbReference type="Rhea" id="RHEA:30124"/>
    </physiologicalReaction>
</comment>
<evidence type="ECO:0000256" key="17">
    <source>
        <dbReference type="ARBA" id="ARBA00023401"/>
    </source>
</evidence>
<dbReference type="SUPFAM" id="SSF51735">
    <property type="entry name" value="NAD(P)-binding Rossmann-fold domains"/>
    <property type="match status" value="2"/>
</dbReference>
<evidence type="ECO:0000256" key="50">
    <source>
        <dbReference type="PROSITE-ProRule" id="PRU01363"/>
    </source>
</evidence>
<dbReference type="Pfam" id="PF08240">
    <property type="entry name" value="ADH_N"/>
    <property type="match status" value="1"/>
</dbReference>
<accession>A0A8S2CZC0</accession>
<evidence type="ECO:0000256" key="12">
    <source>
        <dbReference type="ARBA" id="ARBA00023373"/>
    </source>
</evidence>
<comment type="catalytic activity">
    <reaction evidence="48">
        <text>(2E)-decenoyl-[ACP] + NADPH + H(+) = decanoyl-[ACP] + NADP(+)</text>
        <dbReference type="Rhea" id="RHEA:41864"/>
        <dbReference type="Rhea" id="RHEA-COMP:9639"/>
        <dbReference type="Rhea" id="RHEA-COMP:9640"/>
        <dbReference type="ChEBI" id="CHEBI:15378"/>
        <dbReference type="ChEBI" id="CHEBI:57783"/>
        <dbReference type="ChEBI" id="CHEBI:58349"/>
        <dbReference type="ChEBI" id="CHEBI:78467"/>
        <dbReference type="ChEBI" id="CHEBI:78468"/>
    </reaction>
    <physiologicalReaction direction="left-to-right" evidence="48">
        <dbReference type="Rhea" id="RHEA:41865"/>
    </physiologicalReaction>
</comment>
<feature type="domain" description="PKS/mFAS DH" evidence="52">
    <location>
        <begin position="896"/>
        <end position="1248"/>
    </location>
</feature>
<dbReference type="Proteomes" id="UP000677228">
    <property type="component" value="Unassembled WGS sequence"/>
</dbReference>
<dbReference type="SUPFAM" id="SSF50129">
    <property type="entry name" value="GroES-like"/>
    <property type="match status" value="1"/>
</dbReference>
<dbReference type="Proteomes" id="UP000682733">
    <property type="component" value="Unassembled WGS sequence"/>
</dbReference>
<keyword evidence="3" id="KW-0597">Phosphoprotein</keyword>
<comment type="catalytic activity">
    <reaction evidence="30">
        <text>acetyl-[ACP] + malonyl-[ACP] + H(+) = 3-oxobutanoyl-[ACP] + holo-[ACP] + CO2</text>
        <dbReference type="Rhea" id="RHEA:41800"/>
        <dbReference type="Rhea" id="RHEA-COMP:9621"/>
        <dbReference type="Rhea" id="RHEA-COMP:9623"/>
        <dbReference type="Rhea" id="RHEA-COMP:9625"/>
        <dbReference type="Rhea" id="RHEA-COMP:9685"/>
        <dbReference type="ChEBI" id="CHEBI:15378"/>
        <dbReference type="ChEBI" id="CHEBI:16526"/>
        <dbReference type="ChEBI" id="CHEBI:64479"/>
        <dbReference type="ChEBI" id="CHEBI:78446"/>
        <dbReference type="ChEBI" id="CHEBI:78449"/>
        <dbReference type="ChEBI" id="CHEBI:78450"/>
    </reaction>
    <physiologicalReaction direction="left-to-right" evidence="30">
        <dbReference type="Rhea" id="RHEA:41801"/>
    </physiologicalReaction>
</comment>
<dbReference type="InterPro" id="IPR036291">
    <property type="entry name" value="NAD(P)-bd_dom_sf"/>
</dbReference>
<dbReference type="SUPFAM" id="SSF53474">
    <property type="entry name" value="alpha/beta-Hydrolases"/>
    <property type="match status" value="1"/>
</dbReference>
<dbReference type="EMBL" id="CAJOBA010000829">
    <property type="protein sequence ID" value="CAF3559237.1"/>
    <property type="molecule type" value="Genomic_DNA"/>
</dbReference>
<feature type="region of interest" description="N-terminal hotdog fold" evidence="50">
    <location>
        <begin position="896"/>
        <end position="1060"/>
    </location>
</feature>
<dbReference type="PANTHER" id="PTHR45681">
    <property type="entry name" value="POLYKETIDE SYNTHASE 44-RELATED"/>
    <property type="match status" value="1"/>
</dbReference>
<comment type="catalytic activity">
    <reaction evidence="45">
        <text>3-oxohexadecanoyl-[ACP] + NADPH + H(+) = (3R)-hydroxyhexadecanoyl-[ACP] + NADP(+)</text>
        <dbReference type="Rhea" id="RHEA:41904"/>
        <dbReference type="Rhea" id="RHEA-COMP:9649"/>
        <dbReference type="Rhea" id="RHEA-COMP:9650"/>
        <dbReference type="ChEBI" id="CHEBI:15378"/>
        <dbReference type="ChEBI" id="CHEBI:57783"/>
        <dbReference type="ChEBI" id="CHEBI:58349"/>
        <dbReference type="ChEBI" id="CHEBI:78478"/>
        <dbReference type="ChEBI" id="CHEBI:78480"/>
    </reaction>
    <physiologicalReaction direction="left-to-right" evidence="45">
        <dbReference type="Rhea" id="RHEA:41905"/>
    </physiologicalReaction>
</comment>
<evidence type="ECO:0000256" key="25">
    <source>
        <dbReference type="ARBA" id="ARBA00047500"/>
    </source>
</evidence>
<dbReference type="InterPro" id="IPR013154">
    <property type="entry name" value="ADH-like_N"/>
</dbReference>
<dbReference type="Gene3D" id="3.40.366.10">
    <property type="entry name" value="Malonyl-Coenzyme A Acyl Carrier Protein, domain 2"/>
    <property type="match status" value="1"/>
</dbReference>
<dbReference type="SUPFAM" id="SSF47336">
    <property type="entry name" value="ACP-like"/>
    <property type="match status" value="1"/>
</dbReference>
<evidence type="ECO:0000256" key="6">
    <source>
        <dbReference type="ARBA" id="ARBA00022857"/>
    </source>
</evidence>
<evidence type="ECO:0000256" key="43">
    <source>
        <dbReference type="ARBA" id="ARBA00049171"/>
    </source>
</evidence>
<dbReference type="PROSITE" id="PS52004">
    <property type="entry name" value="KS3_2"/>
    <property type="match status" value="1"/>
</dbReference>
<comment type="pathway">
    <text evidence="1">Lipid metabolism.</text>
</comment>
<evidence type="ECO:0000256" key="48">
    <source>
        <dbReference type="ARBA" id="ARBA00049521"/>
    </source>
</evidence>
<evidence type="ECO:0000256" key="10">
    <source>
        <dbReference type="ARBA" id="ARBA00023332"/>
    </source>
</evidence>
<evidence type="ECO:0000256" key="1">
    <source>
        <dbReference type="ARBA" id="ARBA00005189"/>
    </source>
</evidence>
<evidence type="ECO:0000256" key="37">
    <source>
        <dbReference type="ARBA" id="ARBA00048650"/>
    </source>
</evidence>
<dbReference type="EMBL" id="CAJNOK010000829">
    <property type="protein sequence ID" value="CAF0777920.1"/>
    <property type="molecule type" value="Genomic_DNA"/>
</dbReference>
<evidence type="ECO:0000256" key="36">
    <source>
        <dbReference type="ARBA" id="ARBA00048571"/>
    </source>
</evidence>
<evidence type="ECO:0000256" key="16">
    <source>
        <dbReference type="ARBA" id="ARBA00023399"/>
    </source>
</evidence>
<protein>
    <submittedName>
        <fullName evidence="53">Uncharacterized protein</fullName>
    </submittedName>
</protein>
<feature type="active site" description="Proton acceptor; for dehydratase activity" evidence="50">
    <location>
        <position position="931"/>
    </location>
</feature>
<dbReference type="Gene3D" id="3.90.180.10">
    <property type="entry name" value="Medium-chain alcohol dehydrogenases, catalytic domain"/>
    <property type="match status" value="1"/>
</dbReference>
<evidence type="ECO:0000256" key="13">
    <source>
        <dbReference type="ARBA" id="ARBA00023388"/>
    </source>
</evidence>
<comment type="caution">
    <text evidence="53">The sequence shown here is derived from an EMBL/GenBank/DDBJ whole genome shotgun (WGS) entry which is preliminary data.</text>
</comment>
<dbReference type="InterPro" id="IPR020843">
    <property type="entry name" value="ER"/>
</dbReference>
<comment type="catalytic activity">
    <reaction evidence="28">
        <text>(2E)-hexenoyl-[ACP] + NADPH + H(+) = hexanoyl-[ACP] + NADP(+)</text>
        <dbReference type="Rhea" id="RHEA:41832"/>
        <dbReference type="Rhea" id="RHEA-COMP:9631"/>
        <dbReference type="Rhea" id="RHEA-COMP:9632"/>
        <dbReference type="ChEBI" id="CHEBI:15378"/>
        <dbReference type="ChEBI" id="CHEBI:57783"/>
        <dbReference type="ChEBI" id="CHEBI:58349"/>
        <dbReference type="ChEBI" id="CHEBI:78458"/>
        <dbReference type="ChEBI" id="CHEBI:78459"/>
    </reaction>
    <physiologicalReaction direction="left-to-right" evidence="28">
        <dbReference type="Rhea" id="RHEA:41833"/>
    </physiologicalReaction>
</comment>
<dbReference type="SUPFAM" id="SSF52151">
    <property type="entry name" value="FabD/lysophospholipase-like"/>
    <property type="match status" value="1"/>
</dbReference>
<comment type="catalytic activity">
    <reaction evidence="35">
        <text>a fatty acyl-[ACP] + malonyl-[ACP] + H(+) = a 3-oxoacyl-[ACP] + holo-[ACP] + CO2</text>
        <dbReference type="Rhea" id="RHEA:22836"/>
        <dbReference type="Rhea" id="RHEA-COMP:9623"/>
        <dbReference type="Rhea" id="RHEA-COMP:9685"/>
        <dbReference type="Rhea" id="RHEA-COMP:9916"/>
        <dbReference type="Rhea" id="RHEA-COMP:14125"/>
        <dbReference type="ChEBI" id="CHEBI:15378"/>
        <dbReference type="ChEBI" id="CHEBI:16526"/>
        <dbReference type="ChEBI" id="CHEBI:64479"/>
        <dbReference type="ChEBI" id="CHEBI:78449"/>
        <dbReference type="ChEBI" id="CHEBI:78776"/>
        <dbReference type="ChEBI" id="CHEBI:138651"/>
        <dbReference type="EC" id="2.3.1.41"/>
    </reaction>
    <physiologicalReaction direction="left-to-right" evidence="35">
        <dbReference type="Rhea" id="RHEA:22837"/>
    </physiologicalReaction>
</comment>
<evidence type="ECO:0000259" key="52">
    <source>
        <dbReference type="PROSITE" id="PS52019"/>
    </source>
</evidence>
<comment type="catalytic activity">
    <reaction evidence="43">
        <text>(2E)-tetradecenoyl-[ACP] + NADPH + H(+) = tetradecanoyl-[ACP] + NADP(+)</text>
        <dbReference type="Rhea" id="RHEA:41896"/>
        <dbReference type="Rhea" id="RHEA-COMP:9647"/>
        <dbReference type="Rhea" id="RHEA-COMP:9648"/>
        <dbReference type="ChEBI" id="CHEBI:15378"/>
        <dbReference type="ChEBI" id="CHEBI:57783"/>
        <dbReference type="ChEBI" id="CHEBI:58349"/>
        <dbReference type="ChEBI" id="CHEBI:78475"/>
        <dbReference type="ChEBI" id="CHEBI:78477"/>
    </reaction>
    <physiologicalReaction direction="left-to-right" evidence="43">
        <dbReference type="Rhea" id="RHEA:41897"/>
    </physiologicalReaction>
</comment>
<evidence type="ECO:0000313" key="55">
    <source>
        <dbReference type="Proteomes" id="UP000677228"/>
    </source>
</evidence>
<comment type="catalytic activity">
    <reaction evidence="40">
        <text>3-oxotetradecanoyl-[ACP] + NADPH + H(+) = (3R)-hydroxytetradecanoyl-[ACP] + NADP(+)</text>
        <dbReference type="Rhea" id="RHEA:41888"/>
        <dbReference type="Rhea" id="RHEA-COMP:9645"/>
        <dbReference type="Rhea" id="RHEA-COMP:9646"/>
        <dbReference type="ChEBI" id="CHEBI:15378"/>
        <dbReference type="ChEBI" id="CHEBI:57783"/>
        <dbReference type="ChEBI" id="CHEBI:58349"/>
        <dbReference type="ChEBI" id="CHEBI:78473"/>
        <dbReference type="ChEBI" id="CHEBI:78474"/>
    </reaction>
    <physiologicalReaction direction="left-to-right" evidence="40">
        <dbReference type="Rhea" id="RHEA:41889"/>
    </physiologicalReaction>
</comment>
<dbReference type="SUPFAM" id="SSF53901">
    <property type="entry name" value="Thiolase-like"/>
    <property type="match status" value="1"/>
</dbReference>
<dbReference type="GO" id="GO:0141148">
    <property type="term" value="F:enoyl-[acyl-carrier-protein] reductase (NADPH) activity"/>
    <property type="evidence" value="ECO:0007669"/>
    <property type="project" value="UniProtKB-EC"/>
</dbReference>
<evidence type="ECO:0000256" key="33">
    <source>
        <dbReference type="ARBA" id="ARBA00048289"/>
    </source>
</evidence>
<comment type="catalytic activity">
    <reaction evidence="49">
        <text>octanoyl-[ACP] + malonyl-[ACP] + H(+) = 3-oxodecanoyl-[ACP] + holo-[ACP] + CO2</text>
        <dbReference type="Rhea" id="RHEA:41852"/>
        <dbReference type="Rhea" id="RHEA-COMP:9623"/>
        <dbReference type="Rhea" id="RHEA-COMP:9636"/>
        <dbReference type="Rhea" id="RHEA-COMP:9637"/>
        <dbReference type="Rhea" id="RHEA-COMP:9685"/>
        <dbReference type="ChEBI" id="CHEBI:15378"/>
        <dbReference type="ChEBI" id="CHEBI:16526"/>
        <dbReference type="ChEBI" id="CHEBI:64479"/>
        <dbReference type="ChEBI" id="CHEBI:78449"/>
        <dbReference type="ChEBI" id="CHEBI:78463"/>
        <dbReference type="ChEBI" id="CHEBI:78464"/>
    </reaction>
    <physiologicalReaction direction="left-to-right" evidence="49">
        <dbReference type="Rhea" id="RHEA:41853"/>
    </physiologicalReaction>
</comment>
<dbReference type="Pfam" id="PF21089">
    <property type="entry name" value="PKS_DH_N"/>
    <property type="match status" value="1"/>
</dbReference>
<dbReference type="InterPro" id="IPR018201">
    <property type="entry name" value="Ketoacyl_synth_AS"/>
</dbReference>
<gene>
    <name evidence="53" type="ORF">OVA965_LOCUS3444</name>
    <name evidence="54" type="ORF">TMI583_LOCUS3443</name>
</gene>
<dbReference type="InterPro" id="IPR014030">
    <property type="entry name" value="Ketoacyl_synth_N"/>
</dbReference>
<dbReference type="Gene3D" id="3.40.50.1820">
    <property type="entry name" value="alpha/beta hydrolase"/>
    <property type="match status" value="1"/>
</dbReference>
<dbReference type="InterPro" id="IPR049900">
    <property type="entry name" value="PKS_mFAS_DH"/>
</dbReference>
<comment type="catalytic activity">
    <reaction evidence="32">
        <text>(2E)-dodecenoyl-[ACP] + NADPH + H(+) = dodecanoyl-[ACP] + NADP(+)</text>
        <dbReference type="Rhea" id="RHEA:41880"/>
        <dbReference type="Rhea" id="RHEA-COMP:9643"/>
        <dbReference type="Rhea" id="RHEA-COMP:9644"/>
        <dbReference type="ChEBI" id="CHEBI:15378"/>
        <dbReference type="ChEBI" id="CHEBI:57783"/>
        <dbReference type="ChEBI" id="CHEBI:58349"/>
        <dbReference type="ChEBI" id="CHEBI:65264"/>
        <dbReference type="ChEBI" id="CHEBI:78472"/>
    </reaction>
    <physiologicalReaction direction="left-to-right" evidence="32">
        <dbReference type="Rhea" id="RHEA:41881"/>
    </physiologicalReaction>
</comment>
<comment type="catalytic activity">
    <reaction evidence="27">
        <text>(2E)-hexadecenoyl-[ACP] + NADPH + H(+) = hexadecanoyl-[ACP] + NADP(+)</text>
        <dbReference type="Rhea" id="RHEA:41912"/>
        <dbReference type="Rhea" id="RHEA-COMP:9651"/>
        <dbReference type="Rhea" id="RHEA-COMP:9652"/>
        <dbReference type="ChEBI" id="CHEBI:15378"/>
        <dbReference type="ChEBI" id="CHEBI:57783"/>
        <dbReference type="ChEBI" id="CHEBI:58349"/>
        <dbReference type="ChEBI" id="CHEBI:78481"/>
        <dbReference type="ChEBI" id="CHEBI:78483"/>
    </reaction>
    <physiologicalReaction direction="left-to-right" evidence="27">
        <dbReference type="Rhea" id="RHEA:41913"/>
    </physiologicalReaction>
</comment>
<dbReference type="InterPro" id="IPR049552">
    <property type="entry name" value="PKS_DH_N"/>
</dbReference>
<dbReference type="GO" id="GO:0019171">
    <property type="term" value="F:(3R)-hydroxyacyl-[acyl-carrier-protein] dehydratase activity"/>
    <property type="evidence" value="ECO:0007669"/>
    <property type="project" value="UniProtKB-EC"/>
</dbReference>
<comment type="catalytic activity">
    <reaction evidence="36">
        <text>3-oxohexanoyl-[ACP] + NADPH + H(+) = (3R)-hydroxyhexanoyl-[ACP] + NADP(+)</text>
        <dbReference type="Rhea" id="RHEA:41824"/>
        <dbReference type="Rhea" id="RHEA-COMP:9629"/>
        <dbReference type="Rhea" id="RHEA-COMP:9630"/>
        <dbReference type="ChEBI" id="CHEBI:15378"/>
        <dbReference type="ChEBI" id="CHEBI:57783"/>
        <dbReference type="ChEBI" id="CHEBI:58349"/>
        <dbReference type="ChEBI" id="CHEBI:78456"/>
        <dbReference type="ChEBI" id="CHEBI:78457"/>
    </reaction>
    <physiologicalReaction direction="left-to-right" evidence="36">
        <dbReference type="Rhea" id="RHEA:41825"/>
    </physiologicalReaction>
</comment>